<dbReference type="Proteomes" id="UP000037069">
    <property type="component" value="Unassembled WGS sequence"/>
</dbReference>
<keyword evidence="2" id="KW-1185">Reference proteome</keyword>
<sequence>MRPEEIPMRPRARIWILKMTTETRKMLECLKRQNPNIHMDDLSIIRAEQGKVTRVSSWLSQSWALLSSRKQDTLSSSGSADEVEVTNSLPNPDNALKVVQIYLKNSKCATDNLWVLLAEEDLDICLVQEPCVTDYIKKKCSEELTVAKVELPNNVIASSYMAHEKTAPPAEVCDLLAKIGASDDIIQGCDANASHSTWDIRGGIPQLAI</sequence>
<reference evidence="1 2" key="1">
    <citation type="journal article" date="2015" name="Nat. Commun.">
        <title>Lucilia cuprina genome unlocks parasitic fly biology to underpin future interventions.</title>
        <authorList>
            <person name="Anstead C.A."/>
            <person name="Korhonen P.K."/>
            <person name="Young N.D."/>
            <person name="Hall R.S."/>
            <person name="Jex A.R."/>
            <person name="Murali S.C."/>
            <person name="Hughes D.S."/>
            <person name="Lee S.F."/>
            <person name="Perry T."/>
            <person name="Stroehlein A.J."/>
            <person name="Ansell B.R."/>
            <person name="Breugelmans B."/>
            <person name="Hofmann A."/>
            <person name="Qu J."/>
            <person name="Dugan S."/>
            <person name="Lee S.L."/>
            <person name="Chao H."/>
            <person name="Dinh H."/>
            <person name="Han Y."/>
            <person name="Doddapaneni H.V."/>
            <person name="Worley K.C."/>
            <person name="Muzny D.M."/>
            <person name="Ioannidis P."/>
            <person name="Waterhouse R.M."/>
            <person name="Zdobnov E.M."/>
            <person name="James P.J."/>
            <person name="Bagnall N.H."/>
            <person name="Kotze A.C."/>
            <person name="Gibbs R.A."/>
            <person name="Richards S."/>
            <person name="Batterham P."/>
            <person name="Gasser R.B."/>
        </authorList>
    </citation>
    <scope>NUCLEOTIDE SEQUENCE [LARGE SCALE GENOMIC DNA]</scope>
    <source>
        <strain evidence="1 2">LS</strain>
        <tissue evidence="1">Full body</tissue>
    </source>
</reference>
<accession>A0A0L0CPY2</accession>
<dbReference type="AlphaFoldDB" id="A0A0L0CPY2"/>
<protein>
    <recommendedName>
        <fullName evidence="3">Endonuclease/exonuclease/phosphatase domain-containing protein</fullName>
    </recommendedName>
</protein>
<name>A0A0L0CPY2_LUCCU</name>
<evidence type="ECO:0000313" key="1">
    <source>
        <dbReference type="EMBL" id="KNC34410.1"/>
    </source>
</evidence>
<proteinExistence type="predicted"/>
<evidence type="ECO:0000313" key="2">
    <source>
        <dbReference type="Proteomes" id="UP000037069"/>
    </source>
</evidence>
<dbReference type="InterPro" id="IPR036691">
    <property type="entry name" value="Endo/exonu/phosph_ase_sf"/>
</dbReference>
<comment type="caution">
    <text evidence="1">The sequence shown here is derived from an EMBL/GenBank/DDBJ whole genome shotgun (WGS) entry which is preliminary data.</text>
</comment>
<dbReference type="EMBL" id="JRES01000067">
    <property type="protein sequence ID" value="KNC34410.1"/>
    <property type="molecule type" value="Genomic_DNA"/>
</dbReference>
<dbReference type="OrthoDB" id="8065156at2759"/>
<dbReference type="SUPFAM" id="SSF56219">
    <property type="entry name" value="DNase I-like"/>
    <property type="match status" value="1"/>
</dbReference>
<dbReference type="Gene3D" id="3.60.10.10">
    <property type="entry name" value="Endonuclease/exonuclease/phosphatase"/>
    <property type="match status" value="1"/>
</dbReference>
<organism evidence="1 2">
    <name type="scientific">Lucilia cuprina</name>
    <name type="common">Green bottle fly</name>
    <name type="synonym">Australian sheep blowfly</name>
    <dbReference type="NCBI Taxonomy" id="7375"/>
    <lineage>
        <taxon>Eukaryota</taxon>
        <taxon>Metazoa</taxon>
        <taxon>Ecdysozoa</taxon>
        <taxon>Arthropoda</taxon>
        <taxon>Hexapoda</taxon>
        <taxon>Insecta</taxon>
        <taxon>Pterygota</taxon>
        <taxon>Neoptera</taxon>
        <taxon>Endopterygota</taxon>
        <taxon>Diptera</taxon>
        <taxon>Brachycera</taxon>
        <taxon>Muscomorpha</taxon>
        <taxon>Oestroidea</taxon>
        <taxon>Calliphoridae</taxon>
        <taxon>Luciliinae</taxon>
        <taxon>Lucilia</taxon>
    </lineage>
</organism>
<evidence type="ECO:0008006" key="3">
    <source>
        <dbReference type="Google" id="ProtNLM"/>
    </source>
</evidence>
<gene>
    <name evidence="1" type="ORF">FF38_00734</name>
</gene>